<sequence>MVQILCCHGIRQFRPFSVSCICGFVEKIEPHVPDLHPSLGRVSHNSDPHNRFYEQGNDLLYPQHPLPVFTAKRKRIPFLNLCIDYNFSFKILPRISGIYTHYSDSATNECQHRLLHYSPILLMLIYVNG</sequence>
<organism evidence="1">
    <name type="scientific">marine metagenome</name>
    <dbReference type="NCBI Taxonomy" id="408172"/>
    <lineage>
        <taxon>unclassified sequences</taxon>
        <taxon>metagenomes</taxon>
        <taxon>ecological metagenomes</taxon>
    </lineage>
</organism>
<reference evidence="1" key="1">
    <citation type="submission" date="2018-05" db="EMBL/GenBank/DDBJ databases">
        <authorList>
            <person name="Lanie J.A."/>
            <person name="Ng W.-L."/>
            <person name="Kazmierczak K.M."/>
            <person name="Andrzejewski T.M."/>
            <person name="Davidsen T.M."/>
            <person name="Wayne K.J."/>
            <person name="Tettelin H."/>
            <person name="Glass J.I."/>
            <person name="Rusch D."/>
            <person name="Podicherti R."/>
            <person name="Tsui H.-C.T."/>
            <person name="Winkler M.E."/>
        </authorList>
    </citation>
    <scope>NUCLEOTIDE SEQUENCE</scope>
</reference>
<accession>A0A381N1Q1</accession>
<proteinExistence type="predicted"/>
<dbReference type="AlphaFoldDB" id="A0A381N1Q1"/>
<protein>
    <submittedName>
        <fullName evidence="1">Uncharacterized protein</fullName>
    </submittedName>
</protein>
<name>A0A381N1Q1_9ZZZZ</name>
<dbReference type="EMBL" id="UINC01000066">
    <property type="protein sequence ID" value="SUZ48399.1"/>
    <property type="molecule type" value="Genomic_DNA"/>
</dbReference>
<gene>
    <name evidence="1" type="ORF">METZ01_LOCUS1253</name>
</gene>
<evidence type="ECO:0000313" key="1">
    <source>
        <dbReference type="EMBL" id="SUZ48399.1"/>
    </source>
</evidence>